<reference evidence="1 2" key="1">
    <citation type="submission" date="2024-11" db="EMBL/GenBank/DDBJ databases">
        <title>Adaptive evolution of stress response genes in parasites aligns with host niche diversity.</title>
        <authorList>
            <person name="Hahn C."/>
            <person name="Resl P."/>
        </authorList>
    </citation>
    <scope>NUCLEOTIDE SEQUENCE [LARGE SCALE GENOMIC DNA]</scope>
    <source>
        <strain evidence="1">EGGRZ-B1_66</strain>
        <tissue evidence="1">Body</tissue>
    </source>
</reference>
<accession>A0ABD2PZ56</accession>
<comment type="caution">
    <text evidence="1">The sequence shown here is derived from an EMBL/GenBank/DDBJ whole genome shotgun (WGS) entry which is preliminary data.</text>
</comment>
<sequence length="293" mass="32920">MKYESRIELLDLMLGLITTWQMDAEAARETAEDVAESSSLFESSMSCDQKNLLFFDSNLEDVKSAMRIERVLQSLTRNLPQLQLESTDMETGERILSKIVEKLTMQVQMRPCVHRMGETVYTAMAEIGQVYNIEASQWILERLVRLLQIPREHQQNLLPDGAILEDEGSFSVALTQRHGVTRRTSLLLGRRKSVAAPESNPFAATYVQHSKTDVDPKSSNCAVFNFDETFCSINARIKRQAGVIKKVMAANKTSSMSEADFLSTELLFAALSNGDPEICEIFVLSLLKLISTL</sequence>
<gene>
    <name evidence="1" type="ORF">Ciccas_010287</name>
</gene>
<protein>
    <submittedName>
        <fullName evidence="1">Uncharacterized protein</fullName>
    </submittedName>
</protein>
<evidence type="ECO:0000313" key="2">
    <source>
        <dbReference type="Proteomes" id="UP001626550"/>
    </source>
</evidence>
<evidence type="ECO:0000313" key="1">
    <source>
        <dbReference type="EMBL" id="KAL3311136.1"/>
    </source>
</evidence>
<name>A0ABD2PZ56_9PLAT</name>
<dbReference type="Proteomes" id="UP001626550">
    <property type="component" value="Unassembled WGS sequence"/>
</dbReference>
<dbReference type="EMBL" id="JBJKFK010002416">
    <property type="protein sequence ID" value="KAL3311136.1"/>
    <property type="molecule type" value="Genomic_DNA"/>
</dbReference>
<dbReference type="AlphaFoldDB" id="A0ABD2PZ56"/>
<proteinExistence type="predicted"/>
<keyword evidence="2" id="KW-1185">Reference proteome</keyword>
<organism evidence="1 2">
    <name type="scientific">Cichlidogyrus casuarinus</name>
    <dbReference type="NCBI Taxonomy" id="1844966"/>
    <lineage>
        <taxon>Eukaryota</taxon>
        <taxon>Metazoa</taxon>
        <taxon>Spiralia</taxon>
        <taxon>Lophotrochozoa</taxon>
        <taxon>Platyhelminthes</taxon>
        <taxon>Monogenea</taxon>
        <taxon>Monopisthocotylea</taxon>
        <taxon>Dactylogyridea</taxon>
        <taxon>Ancyrocephalidae</taxon>
        <taxon>Cichlidogyrus</taxon>
    </lineage>
</organism>